<reference evidence="10" key="2">
    <citation type="submission" date="2018-10" db="UniProtKB">
        <authorList>
            <consortium name="EnsemblPlants"/>
        </authorList>
    </citation>
    <scope>IDENTIFICATION</scope>
</reference>
<dbReference type="PANTHER" id="PTHR24186">
    <property type="entry name" value="PROTEIN PHOSPHATASE 1 REGULATORY SUBUNIT"/>
    <property type="match status" value="1"/>
</dbReference>
<evidence type="ECO:0000256" key="2">
    <source>
        <dbReference type="ARBA" id="ARBA00022692"/>
    </source>
</evidence>
<proteinExistence type="predicted"/>
<dbReference type="InterPro" id="IPR026961">
    <property type="entry name" value="PGG_dom"/>
</dbReference>
<feature type="transmembrane region" description="Helical" evidence="8">
    <location>
        <begin position="419"/>
        <end position="441"/>
    </location>
</feature>
<dbReference type="PaxDb" id="4565-Traes_6BL_E8C3668AF.1"/>
<reference evidence="10" key="1">
    <citation type="submission" date="2018-08" db="EMBL/GenBank/DDBJ databases">
        <authorList>
            <person name="Rossello M."/>
        </authorList>
    </citation>
    <scope>NUCLEOTIDE SEQUENCE [LARGE SCALE GENOMIC DNA]</scope>
    <source>
        <strain evidence="10">cv. Chinese Spring</strain>
    </source>
</reference>
<dbReference type="OMA" id="ICESEWQ"/>
<dbReference type="Gramene" id="TraesMAC6B03G03629650.1">
    <property type="protein sequence ID" value="TraesMAC6B03G03629650.1"/>
    <property type="gene ID" value="TraesMAC6B03G03629650"/>
</dbReference>
<accession>A0A3B6PV57</accession>
<keyword evidence="4 8" id="KW-1133">Transmembrane helix</keyword>
<protein>
    <recommendedName>
        <fullName evidence="9">PGG domain-containing protein</fullName>
    </recommendedName>
</protein>
<dbReference type="Pfam" id="PF12796">
    <property type="entry name" value="Ank_2"/>
    <property type="match status" value="2"/>
</dbReference>
<feature type="transmembrane region" description="Helical" evidence="8">
    <location>
        <begin position="510"/>
        <end position="530"/>
    </location>
</feature>
<dbReference type="Pfam" id="PF00023">
    <property type="entry name" value="Ank"/>
    <property type="match status" value="1"/>
</dbReference>
<feature type="transmembrane region" description="Helical" evidence="8">
    <location>
        <begin position="461"/>
        <end position="485"/>
    </location>
</feature>
<feature type="repeat" description="ANK" evidence="7">
    <location>
        <begin position="219"/>
        <end position="251"/>
    </location>
</feature>
<feature type="repeat" description="ANK" evidence="7">
    <location>
        <begin position="68"/>
        <end position="100"/>
    </location>
</feature>
<dbReference type="Gene3D" id="1.25.40.20">
    <property type="entry name" value="Ankyrin repeat-containing domain"/>
    <property type="match status" value="3"/>
</dbReference>
<evidence type="ECO:0000256" key="8">
    <source>
        <dbReference type="SAM" id="Phobius"/>
    </source>
</evidence>
<dbReference type="Gramene" id="TraesNOR6B03G03668890.1">
    <property type="protein sequence ID" value="TraesNOR6B03G03668890.1"/>
    <property type="gene ID" value="TraesNOR6B03G03668890"/>
</dbReference>
<dbReference type="Gramene" id="TraesCS6B03G1224100.1">
    <property type="protein sequence ID" value="TraesCS6B03G1224100.1.CDS"/>
    <property type="gene ID" value="TraesCS6B03G1224100"/>
</dbReference>
<dbReference type="SMART" id="SM00248">
    <property type="entry name" value="ANK"/>
    <property type="match status" value="9"/>
</dbReference>
<evidence type="ECO:0000256" key="5">
    <source>
        <dbReference type="ARBA" id="ARBA00023043"/>
    </source>
</evidence>
<dbReference type="InterPro" id="IPR036770">
    <property type="entry name" value="Ankyrin_rpt-contain_sf"/>
</dbReference>
<dbReference type="STRING" id="4565.A0A3B6PV57"/>
<evidence type="ECO:0000256" key="6">
    <source>
        <dbReference type="ARBA" id="ARBA00023136"/>
    </source>
</evidence>
<dbReference type="SMR" id="A0A3B6PV57"/>
<dbReference type="InterPro" id="IPR002110">
    <property type="entry name" value="Ankyrin_rpt"/>
</dbReference>
<dbReference type="PROSITE" id="PS50088">
    <property type="entry name" value="ANK_REPEAT"/>
    <property type="match status" value="2"/>
</dbReference>
<comment type="subcellular location">
    <subcellularLocation>
        <location evidence="1">Membrane</location>
        <topology evidence="1">Multi-pass membrane protein</topology>
    </subcellularLocation>
</comment>
<keyword evidence="5 7" id="KW-0040">ANK repeat</keyword>
<dbReference type="Gramene" id="TraesCS6B02G437600.1">
    <property type="protein sequence ID" value="TraesCS6B02G437600.1"/>
    <property type="gene ID" value="TraesCS6B02G437600"/>
</dbReference>
<feature type="transmembrane region" description="Helical" evidence="8">
    <location>
        <begin position="536"/>
        <end position="556"/>
    </location>
</feature>
<dbReference type="PROSITE" id="PS50297">
    <property type="entry name" value="ANK_REP_REGION"/>
    <property type="match status" value="1"/>
</dbReference>
<dbReference type="SUPFAM" id="SSF48403">
    <property type="entry name" value="Ankyrin repeat"/>
    <property type="match status" value="1"/>
</dbReference>
<dbReference type="AlphaFoldDB" id="A0A3B6PV57"/>
<keyword evidence="11" id="KW-1185">Reference proteome</keyword>
<evidence type="ECO:0000256" key="3">
    <source>
        <dbReference type="ARBA" id="ARBA00022737"/>
    </source>
</evidence>
<keyword evidence="3" id="KW-0677">Repeat</keyword>
<organism evidence="10">
    <name type="scientific">Triticum aestivum</name>
    <name type="common">Wheat</name>
    <dbReference type="NCBI Taxonomy" id="4565"/>
    <lineage>
        <taxon>Eukaryota</taxon>
        <taxon>Viridiplantae</taxon>
        <taxon>Streptophyta</taxon>
        <taxon>Embryophyta</taxon>
        <taxon>Tracheophyta</taxon>
        <taxon>Spermatophyta</taxon>
        <taxon>Magnoliopsida</taxon>
        <taxon>Liliopsida</taxon>
        <taxon>Poales</taxon>
        <taxon>Poaceae</taxon>
        <taxon>BOP clade</taxon>
        <taxon>Pooideae</taxon>
        <taxon>Triticodae</taxon>
        <taxon>Triticeae</taxon>
        <taxon>Triticinae</taxon>
        <taxon>Triticum</taxon>
    </lineage>
</organism>
<evidence type="ECO:0000313" key="10">
    <source>
        <dbReference type="EnsemblPlants" id="TraesCS6B02G437600.1"/>
    </source>
</evidence>
<evidence type="ECO:0000256" key="1">
    <source>
        <dbReference type="ARBA" id="ARBA00004141"/>
    </source>
</evidence>
<evidence type="ECO:0000259" key="9">
    <source>
        <dbReference type="Pfam" id="PF13962"/>
    </source>
</evidence>
<dbReference type="PANTHER" id="PTHR24186:SF50">
    <property type="entry name" value="ANKYRIN REPEAT-CONTAINING PROTEIN ITN1-LIKE ISOFORM X1"/>
    <property type="match status" value="1"/>
</dbReference>
<evidence type="ECO:0000313" key="11">
    <source>
        <dbReference type="Proteomes" id="UP000019116"/>
    </source>
</evidence>
<dbReference type="EnsemblPlants" id="TraesCS6B02G437600.1">
    <property type="protein sequence ID" value="TraesCS6B02G437600.1"/>
    <property type="gene ID" value="TraesCS6B02G437600"/>
</dbReference>
<keyword evidence="2 8" id="KW-0812">Transmembrane</keyword>
<feature type="domain" description="PGG" evidence="9">
    <location>
        <begin position="420"/>
        <end position="528"/>
    </location>
</feature>
<dbReference type="OrthoDB" id="10040922at2759"/>
<evidence type="ECO:0000256" key="4">
    <source>
        <dbReference type="ARBA" id="ARBA00022989"/>
    </source>
</evidence>
<evidence type="ECO:0000256" key="7">
    <source>
        <dbReference type="PROSITE-ProRule" id="PRU00023"/>
    </source>
</evidence>
<name>A0A3B6PV57_WHEAT</name>
<dbReference type="Proteomes" id="UP000019116">
    <property type="component" value="Chromosome 6B"/>
</dbReference>
<dbReference type="Pfam" id="PF13962">
    <property type="entry name" value="PGG"/>
    <property type="match status" value="1"/>
</dbReference>
<sequence>MDPELHKAAVQGSVTSLRKLVAERPGILGSKTPQGNTALHIATELGHAGFLKEALGVDCKLLATRNADGDTPLHLAARMGKLDVAELLVSRASAWRAEHSPGSEQEPLFMANKAGDTPLHDAVKQGRSTVALMLLAAEPSVGHTLNMRKESPLHIAAREGLADVVAKIVRQPWVHEKFVPSDSTNGTALHQAVLGGRIRMVEMLLDATPQEQIGLTDSRENNALHYAALKNNARVVRLLLNRKVELAYKRNRDLQSPLHVAACKGSTEAMVELLRHCPDAAETVDSNGRNAFRLAIISGSVDALKCLLKHVRPEEIVNHVDHAGNTPLHLAAALSRIQSTLLLLKDRRVNPCVLNRDGQSARSLLEKRDTTEEMDAYEMYMWKKLKESEASRCKNELLPPVASDQWVRRRRAGNDEFNVGTYTLVGTLIATVSFAATFTMPGGYSQTEGTAIHGHKAAFKIFLISNTVALCSSIVVVFCPTMWAWRDPVEVELKLDQLMWRRRLMWSRRLTNLAFLAMLVSFMTAVYITVEPTTRWPAYLVIAIVASTPAVVFLTLGKETFYVPL</sequence>
<keyword evidence="6 8" id="KW-0472">Membrane</keyword>
<dbReference type="GO" id="GO:0016020">
    <property type="term" value="C:membrane"/>
    <property type="evidence" value="ECO:0000318"/>
    <property type="project" value="GO_Central"/>
</dbReference>